<name>A0A221NZK7_9ACTN</name>
<protein>
    <submittedName>
        <fullName evidence="1">Dehydrogenase</fullName>
    </submittedName>
</protein>
<dbReference type="InterPro" id="IPR002347">
    <property type="entry name" value="SDR_fam"/>
</dbReference>
<gene>
    <name evidence="1" type="ORF">LK07_16285</name>
</gene>
<dbReference type="KEGG" id="splu:LK06_015150"/>
<reference evidence="1 2" key="1">
    <citation type="submission" date="2017-07" db="EMBL/GenBank/DDBJ databases">
        <title>Genome sequence of Streptomyces pluripotens MUSC 137T.</title>
        <authorList>
            <person name="Ser H.-L."/>
            <person name="Lee L.-H."/>
        </authorList>
    </citation>
    <scope>NUCLEOTIDE SEQUENCE [LARGE SCALE GENOMIC DNA]</scope>
    <source>
        <strain evidence="1 2">MUSC 137</strain>
    </source>
</reference>
<dbReference type="PANTHER" id="PTHR43431:SF7">
    <property type="entry name" value="OXIDOREDUCTASE, SHORT CHAIN DEHYDROGENASE_REDUCTASE FAMILY (AFU_ORTHOLOGUE AFUA_5G14000)"/>
    <property type="match status" value="1"/>
</dbReference>
<dbReference type="Pfam" id="PF00106">
    <property type="entry name" value="adh_short"/>
    <property type="match status" value="1"/>
</dbReference>
<dbReference type="OrthoDB" id="9799818at2"/>
<dbReference type="InterPro" id="IPR036291">
    <property type="entry name" value="NAD(P)-bd_dom_sf"/>
</dbReference>
<evidence type="ECO:0000313" key="1">
    <source>
        <dbReference type="EMBL" id="ASN25324.1"/>
    </source>
</evidence>
<dbReference type="AlphaFoldDB" id="A0A221NZK7"/>
<proteinExistence type="predicted"/>
<evidence type="ECO:0000313" key="2">
    <source>
        <dbReference type="Proteomes" id="UP000031501"/>
    </source>
</evidence>
<keyword evidence="2" id="KW-1185">Reference proteome</keyword>
<dbReference type="Proteomes" id="UP000031501">
    <property type="component" value="Chromosome"/>
</dbReference>
<organism evidence="1 2">
    <name type="scientific">Streptomyces pluripotens</name>
    <dbReference type="NCBI Taxonomy" id="1355015"/>
    <lineage>
        <taxon>Bacteria</taxon>
        <taxon>Bacillati</taxon>
        <taxon>Actinomycetota</taxon>
        <taxon>Actinomycetes</taxon>
        <taxon>Kitasatosporales</taxon>
        <taxon>Streptomycetaceae</taxon>
        <taxon>Streptomyces</taxon>
    </lineage>
</organism>
<sequence length="224" mass="23616">MPGMSSVAIVGAGPGLGAAVARRFGREGFGVALIARDRDRLDEIAGLLGADGVTACGFGADVRKPEELAAALDSAADALGTVEVLQYSPVPHRDFMRPVLETGHRDLVGPVEFSVYGPVVAVQRVLPGMRGLGRGTILFVNGGTAAVPRPERAGTSIAFAAESAYGLLLHERLAREGIHVAQLVISGAIVPGHPRRDPVVLAETLWSMHRERHGFRRYADDLDG</sequence>
<dbReference type="Gene3D" id="3.40.50.720">
    <property type="entry name" value="NAD(P)-binding Rossmann-like Domain"/>
    <property type="match status" value="1"/>
</dbReference>
<dbReference type="PANTHER" id="PTHR43431">
    <property type="entry name" value="OXIDOREDUCTASE, SHORT CHAIN DEHYDROGENASE/REDUCTASE FAMILY (AFU_ORTHOLOGUE AFUA_5G14000)"/>
    <property type="match status" value="1"/>
</dbReference>
<dbReference type="EMBL" id="CP022433">
    <property type="protein sequence ID" value="ASN25324.1"/>
    <property type="molecule type" value="Genomic_DNA"/>
</dbReference>
<accession>A0A221NZK7</accession>
<dbReference type="STRING" id="1355015.LK06_015150"/>
<dbReference type="SUPFAM" id="SSF51735">
    <property type="entry name" value="NAD(P)-binding Rossmann-fold domains"/>
    <property type="match status" value="1"/>
</dbReference>